<organism evidence="1">
    <name type="scientific">Anopheles darlingi</name>
    <name type="common">Mosquito</name>
    <dbReference type="NCBI Taxonomy" id="43151"/>
    <lineage>
        <taxon>Eukaryota</taxon>
        <taxon>Metazoa</taxon>
        <taxon>Ecdysozoa</taxon>
        <taxon>Arthropoda</taxon>
        <taxon>Hexapoda</taxon>
        <taxon>Insecta</taxon>
        <taxon>Pterygota</taxon>
        <taxon>Neoptera</taxon>
        <taxon>Endopterygota</taxon>
        <taxon>Diptera</taxon>
        <taxon>Nematocera</taxon>
        <taxon>Culicoidea</taxon>
        <taxon>Culicidae</taxon>
        <taxon>Anophelinae</taxon>
        <taxon>Anopheles</taxon>
    </lineage>
</organism>
<proteinExistence type="predicted"/>
<protein>
    <submittedName>
        <fullName evidence="1">Putative secreted protein</fullName>
    </submittedName>
</protein>
<evidence type="ECO:0000313" key="1">
    <source>
        <dbReference type="EMBL" id="MBW71658.1"/>
    </source>
</evidence>
<reference evidence="1" key="1">
    <citation type="submission" date="2018-01" db="EMBL/GenBank/DDBJ databases">
        <title>An insight into the sialome of Amazonian anophelines.</title>
        <authorList>
            <person name="Ribeiro J.M."/>
            <person name="Scarpassa V."/>
            <person name="Calvo E."/>
        </authorList>
    </citation>
    <scope>NUCLEOTIDE SEQUENCE</scope>
</reference>
<sequence>MVAVAAVVTVATVTEGAASEATVTEARLVVVEEAAKEVDRTVVMAVPPEADATVAAAGDMAVAVVVVLCVEMTGTTETTNGNVLTKG</sequence>
<name>A0A2M4D3J3_ANODA</name>
<dbReference type="EMBL" id="GGFL01007480">
    <property type="protein sequence ID" value="MBW71658.1"/>
    <property type="molecule type" value="Transcribed_RNA"/>
</dbReference>
<dbReference type="AlphaFoldDB" id="A0A2M4D3J3"/>
<accession>A0A2M4D3J3</accession>